<keyword evidence="2" id="KW-0813">Transport</keyword>
<dbReference type="GO" id="GO:0006865">
    <property type="term" value="P:amino acid transport"/>
    <property type="evidence" value="ECO:0007669"/>
    <property type="project" value="UniProtKB-KW"/>
</dbReference>
<dbReference type="InterPro" id="IPR051010">
    <property type="entry name" value="BCAA_transport"/>
</dbReference>
<comment type="caution">
    <text evidence="7">The sequence shown here is derived from an EMBL/GenBank/DDBJ whole genome shotgun (WGS) entry which is preliminary data.</text>
</comment>
<evidence type="ECO:0000256" key="5">
    <source>
        <dbReference type="SAM" id="SignalP"/>
    </source>
</evidence>
<protein>
    <submittedName>
        <fullName evidence="7">Branched-chain amino acid ABC transporter</fullName>
    </submittedName>
</protein>
<feature type="domain" description="Leucine-binding protein" evidence="6">
    <location>
        <begin position="43"/>
        <end position="365"/>
    </location>
</feature>
<dbReference type="OrthoDB" id="9783240at2"/>
<dbReference type="PANTHER" id="PTHR30483">
    <property type="entry name" value="LEUCINE-SPECIFIC-BINDING PROTEIN"/>
    <property type="match status" value="1"/>
</dbReference>
<evidence type="ECO:0000256" key="3">
    <source>
        <dbReference type="ARBA" id="ARBA00022729"/>
    </source>
</evidence>
<feature type="signal peptide" evidence="5">
    <location>
        <begin position="1"/>
        <end position="21"/>
    </location>
</feature>
<dbReference type="RefSeq" id="WP_104370944.1">
    <property type="nucleotide sequence ID" value="NZ_BFAV01000028.1"/>
</dbReference>
<name>A0A2L2X916_9FIRM</name>
<evidence type="ECO:0000256" key="4">
    <source>
        <dbReference type="ARBA" id="ARBA00022970"/>
    </source>
</evidence>
<organism evidence="7 8">
    <name type="scientific">Desulfocucumis palustris</name>
    <dbReference type="NCBI Taxonomy" id="1898651"/>
    <lineage>
        <taxon>Bacteria</taxon>
        <taxon>Bacillati</taxon>
        <taxon>Bacillota</taxon>
        <taxon>Clostridia</taxon>
        <taxon>Eubacteriales</taxon>
        <taxon>Desulfocucumaceae</taxon>
        <taxon>Desulfocucumis</taxon>
    </lineage>
</organism>
<dbReference type="InterPro" id="IPR028082">
    <property type="entry name" value="Peripla_BP_I"/>
</dbReference>
<dbReference type="EMBL" id="BFAV01000028">
    <property type="protein sequence ID" value="GBF32414.1"/>
    <property type="molecule type" value="Genomic_DNA"/>
</dbReference>
<dbReference type="Proteomes" id="UP000239549">
    <property type="component" value="Unassembled WGS sequence"/>
</dbReference>
<comment type="similarity">
    <text evidence="1">Belongs to the leucine-binding protein family.</text>
</comment>
<keyword evidence="4" id="KW-0029">Amino-acid transport</keyword>
<sequence>MSRKITLWLCALMLVLSAALVGGCGGGGEKSGEESKSAGEGGEIKVGIAGPFTGAIAETGTTIKNAVLLAEEQVNKAGGINGKQVKLDLQDDKADPKEAAAVANKFASDKSILAVVGHYTSSTTLAGSPIYNRVGLSHIGIGCTSPAISDAGPFTYRDITSDSYDGEFVANWMIEEGFKNIAVAYENDDYGKGLAEVYKSKIESLGGKVVAIEPYNLGETKDFSAILTKFKAANPDSLFIAGQYNEAAMLLKQGKGIGFKLPVFGSNGLYSDALIKLGGAEVEGLRCVGAFHKDSSSQEAKDFIEAYKAKYGLEPDIWAAYAYDAANILFEAIKNGGEDRTKINEYLTTLKDFNGATGVTSFDQNGDCMKDPLKLIIKDGKFALYQK</sequence>
<dbReference type="PANTHER" id="PTHR30483:SF6">
    <property type="entry name" value="PERIPLASMIC BINDING PROTEIN OF ABC TRANSPORTER FOR NATURAL AMINO ACIDS"/>
    <property type="match status" value="1"/>
</dbReference>
<dbReference type="InterPro" id="IPR000709">
    <property type="entry name" value="Leu_Ile_Val-bd"/>
</dbReference>
<dbReference type="InterPro" id="IPR028081">
    <property type="entry name" value="Leu-bd"/>
</dbReference>
<evidence type="ECO:0000259" key="6">
    <source>
        <dbReference type="Pfam" id="PF13458"/>
    </source>
</evidence>
<dbReference type="PRINTS" id="PR00337">
    <property type="entry name" value="LEUILEVALBP"/>
</dbReference>
<evidence type="ECO:0000256" key="1">
    <source>
        <dbReference type="ARBA" id="ARBA00010062"/>
    </source>
</evidence>
<dbReference type="Pfam" id="PF13458">
    <property type="entry name" value="Peripla_BP_6"/>
    <property type="match status" value="1"/>
</dbReference>
<gene>
    <name evidence="7" type="ORF">DCCM_0608</name>
</gene>
<dbReference type="CDD" id="cd06349">
    <property type="entry name" value="PBP1_ABC_HAAT-like"/>
    <property type="match status" value="1"/>
</dbReference>
<dbReference type="SUPFAM" id="SSF53822">
    <property type="entry name" value="Periplasmic binding protein-like I"/>
    <property type="match status" value="1"/>
</dbReference>
<feature type="chain" id="PRO_5039384293" evidence="5">
    <location>
        <begin position="22"/>
        <end position="387"/>
    </location>
</feature>
<evidence type="ECO:0000313" key="7">
    <source>
        <dbReference type="EMBL" id="GBF32414.1"/>
    </source>
</evidence>
<keyword evidence="8" id="KW-1185">Reference proteome</keyword>
<proteinExistence type="inferred from homology"/>
<evidence type="ECO:0000313" key="8">
    <source>
        <dbReference type="Proteomes" id="UP000239549"/>
    </source>
</evidence>
<dbReference type="PROSITE" id="PS51257">
    <property type="entry name" value="PROKAR_LIPOPROTEIN"/>
    <property type="match status" value="1"/>
</dbReference>
<dbReference type="Gene3D" id="3.40.50.2300">
    <property type="match status" value="2"/>
</dbReference>
<accession>A0A2L2X916</accession>
<keyword evidence="3 5" id="KW-0732">Signal</keyword>
<evidence type="ECO:0000256" key="2">
    <source>
        <dbReference type="ARBA" id="ARBA00022448"/>
    </source>
</evidence>
<dbReference type="AlphaFoldDB" id="A0A2L2X916"/>
<reference evidence="8" key="1">
    <citation type="submission" date="2018-02" db="EMBL/GenBank/DDBJ databases">
        <title>Genome sequence of Desulfocucumis palustris strain NAW-5.</title>
        <authorList>
            <person name="Watanabe M."/>
            <person name="Kojima H."/>
            <person name="Fukui M."/>
        </authorList>
    </citation>
    <scope>NUCLEOTIDE SEQUENCE [LARGE SCALE GENOMIC DNA]</scope>
    <source>
        <strain evidence="8">NAW-5</strain>
    </source>
</reference>